<keyword evidence="2" id="KW-1185">Reference proteome</keyword>
<evidence type="ECO:0000313" key="1">
    <source>
        <dbReference type="EMBL" id="KWV49295.1"/>
    </source>
</evidence>
<reference evidence="1 2" key="1">
    <citation type="submission" date="2015-11" db="EMBL/GenBank/DDBJ databases">
        <title>Draft Genome Sequence of the Strain BR 10303 (Bradyrhizobium sp.) isolated from nodules of Centrolobium paraense.</title>
        <authorList>
            <person name="Zelli J.E."/>
            <person name="Simoes-Araujo J.L."/>
            <person name="Barauna A.C."/>
            <person name="Silva K."/>
        </authorList>
    </citation>
    <scope>NUCLEOTIDE SEQUENCE [LARGE SCALE GENOMIC DNA]</scope>
    <source>
        <strain evidence="1 2">BR 10303</strain>
    </source>
</reference>
<sequence>MKGRSQKEYFRQMEQLCLREAEQCSLGDGREAFKLLAETYNHAAALEPEVPAKQDRPLLRLLHR</sequence>
<gene>
    <name evidence="1" type="ORF">AS156_16270</name>
</gene>
<dbReference type="EMBL" id="LNCU01000102">
    <property type="protein sequence ID" value="KWV49295.1"/>
    <property type="molecule type" value="Genomic_DNA"/>
</dbReference>
<evidence type="ECO:0000313" key="2">
    <source>
        <dbReference type="Proteomes" id="UP000057737"/>
    </source>
</evidence>
<name>A0A125Q6X5_9BRAD</name>
<proteinExistence type="predicted"/>
<protein>
    <submittedName>
        <fullName evidence="1">Uncharacterized protein</fullName>
    </submittedName>
</protein>
<comment type="caution">
    <text evidence="1">The sequence shown here is derived from an EMBL/GenBank/DDBJ whole genome shotgun (WGS) entry which is preliminary data.</text>
</comment>
<organism evidence="1 2">
    <name type="scientific">Bradyrhizobium macuxiense</name>
    <dbReference type="NCBI Taxonomy" id="1755647"/>
    <lineage>
        <taxon>Bacteria</taxon>
        <taxon>Pseudomonadati</taxon>
        <taxon>Pseudomonadota</taxon>
        <taxon>Alphaproteobacteria</taxon>
        <taxon>Hyphomicrobiales</taxon>
        <taxon>Nitrobacteraceae</taxon>
        <taxon>Bradyrhizobium</taxon>
    </lineage>
</organism>
<dbReference type="AlphaFoldDB" id="A0A125Q6X5"/>
<dbReference type="Proteomes" id="UP000057737">
    <property type="component" value="Unassembled WGS sequence"/>
</dbReference>
<accession>A0A125Q6X5</accession>